<feature type="transmembrane region" description="Helical" evidence="1">
    <location>
        <begin position="92"/>
        <end position="113"/>
    </location>
</feature>
<keyword evidence="4" id="KW-1185">Reference proteome</keyword>
<organism evidence="3 4">
    <name type="scientific">Hebeloma cylindrosporum</name>
    <dbReference type="NCBI Taxonomy" id="76867"/>
    <lineage>
        <taxon>Eukaryota</taxon>
        <taxon>Fungi</taxon>
        <taxon>Dikarya</taxon>
        <taxon>Basidiomycota</taxon>
        <taxon>Agaricomycotina</taxon>
        <taxon>Agaricomycetes</taxon>
        <taxon>Agaricomycetidae</taxon>
        <taxon>Agaricales</taxon>
        <taxon>Agaricineae</taxon>
        <taxon>Hymenogastraceae</taxon>
        <taxon>Hebeloma</taxon>
    </lineage>
</organism>
<proteinExistence type="predicted"/>
<evidence type="ECO:0000256" key="1">
    <source>
        <dbReference type="SAM" id="Phobius"/>
    </source>
</evidence>
<gene>
    <name evidence="3" type="ORF">M413DRAFT_32088</name>
</gene>
<reference evidence="3 4" key="1">
    <citation type="submission" date="2014-04" db="EMBL/GenBank/DDBJ databases">
        <authorList>
            <consortium name="DOE Joint Genome Institute"/>
            <person name="Kuo A."/>
            <person name="Gay G."/>
            <person name="Dore J."/>
            <person name="Kohler A."/>
            <person name="Nagy L.G."/>
            <person name="Floudas D."/>
            <person name="Copeland A."/>
            <person name="Barry K.W."/>
            <person name="Cichocki N."/>
            <person name="Veneault-Fourrey C."/>
            <person name="LaButti K."/>
            <person name="Lindquist E.A."/>
            <person name="Lipzen A."/>
            <person name="Lundell T."/>
            <person name="Morin E."/>
            <person name="Murat C."/>
            <person name="Sun H."/>
            <person name="Tunlid A."/>
            <person name="Henrissat B."/>
            <person name="Grigoriev I.V."/>
            <person name="Hibbett D.S."/>
            <person name="Martin F."/>
            <person name="Nordberg H.P."/>
            <person name="Cantor M.N."/>
            <person name="Hua S.X."/>
        </authorList>
    </citation>
    <scope>NUCLEOTIDE SEQUENCE [LARGE SCALE GENOMIC DNA]</scope>
    <source>
        <strain evidence="4">h7</strain>
    </source>
</reference>
<dbReference type="InterPro" id="IPR045340">
    <property type="entry name" value="DUF6533"/>
</dbReference>
<dbReference type="HOGENOM" id="CLU_035509_11_3_1"/>
<protein>
    <recommendedName>
        <fullName evidence="2">DUF6533 domain-containing protein</fullName>
    </recommendedName>
</protein>
<feature type="transmembrane region" description="Helical" evidence="1">
    <location>
        <begin position="61"/>
        <end position="80"/>
    </location>
</feature>
<evidence type="ECO:0000313" key="3">
    <source>
        <dbReference type="EMBL" id="KIM35953.1"/>
    </source>
</evidence>
<name>A0A0C2XDG0_HEBCY</name>
<evidence type="ECO:0000259" key="2">
    <source>
        <dbReference type="Pfam" id="PF20151"/>
    </source>
</evidence>
<sequence>MILERGEQAGTLIPALLVMRLVTNFEVVASTMFIWDYILTLGMEVDLVWKSKWNFMKGLYLFQRYMPFIDTVWLVLYRQAGDNLTETVCRNVSYASGVFMVVGLAASEMILTLRTWAMWNRNKRLSIILPILYNLCWASGLIVLLRVVNSSTCKPEFLLFLAESKSFLGVGAPPYPGFKGCFLTDSNEDIVFLWALLITWDALLLMLMLVPAIRTYRDGGNSTLMKTVHCEGVMYYLYLFVLSCINIIVVKTLPQQFQLLLSPVERVVHSMLTSRVLLHIRAQAGDNVVWSDGLTELGTTDRGVS</sequence>
<dbReference type="OrthoDB" id="3350812at2759"/>
<evidence type="ECO:0000313" key="4">
    <source>
        <dbReference type="Proteomes" id="UP000053424"/>
    </source>
</evidence>
<feature type="transmembrane region" description="Helical" evidence="1">
    <location>
        <begin position="27"/>
        <end position="49"/>
    </location>
</feature>
<dbReference type="Proteomes" id="UP000053424">
    <property type="component" value="Unassembled WGS sequence"/>
</dbReference>
<dbReference type="EMBL" id="KN831811">
    <property type="protein sequence ID" value="KIM35953.1"/>
    <property type="molecule type" value="Genomic_DNA"/>
</dbReference>
<reference evidence="4" key="2">
    <citation type="submission" date="2015-01" db="EMBL/GenBank/DDBJ databases">
        <title>Evolutionary Origins and Diversification of the Mycorrhizal Mutualists.</title>
        <authorList>
            <consortium name="DOE Joint Genome Institute"/>
            <consortium name="Mycorrhizal Genomics Consortium"/>
            <person name="Kohler A."/>
            <person name="Kuo A."/>
            <person name="Nagy L.G."/>
            <person name="Floudas D."/>
            <person name="Copeland A."/>
            <person name="Barry K.W."/>
            <person name="Cichocki N."/>
            <person name="Veneault-Fourrey C."/>
            <person name="LaButti K."/>
            <person name="Lindquist E.A."/>
            <person name="Lipzen A."/>
            <person name="Lundell T."/>
            <person name="Morin E."/>
            <person name="Murat C."/>
            <person name="Riley R."/>
            <person name="Ohm R."/>
            <person name="Sun H."/>
            <person name="Tunlid A."/>
            <person name="Henrissat B."/>
            <person name="Grigoriev I.V."/>
            <person name="Hibbett D.S."/>
            <person name="Martin F."/>
        </authorList>
    </citation>
    <scope>NUCLEOTIDE SEQUENCE [LARGE SCALE GENOMIC DNA]</scope>
    <source>
        <strain evidence="4">h7</strain>
    </source>
</reference>
<dbReference type="AlphaFoldDB" id="A0A0C2XDG0"/>
<keyword evidence="1" id="KW-0812">Transmembrane</keyword>
<feature type="transmembrane region" description="Helical" evidence="1">
    <location>
        <begin position="190"/>
        <end position="213"/>
    </location>
</feature>
<feature type="transmembrane region" description="Helical" evidence="1">
    <location>
        <begin position="125"/>
        <end position="145"/>
    </location>
</feature>
<accession>A0A0C2XDG0</accession>
<feature type="transmembrane region" description="Helical" evidence="1">
    <location>
        <begin position="233"/>
        <end position="253"/>
    </location>
</feature>
<feature type="domain" description="DUF6533" evidence="2">
    <location>
        <begin position="26"/>
        <end position="69"/>
    </location>
</feature>
<keyword evidence="1" id="KW-1133">Transmembrane helix</keyword>
<dbReference type="Pfam" id="PF20151">
    <property type="entry name" value="DUF6533"/>
    <property type="match status" value="1"/>
</dbReference>
<keyword evidence="1" id="KW-0472">Membrane</keyword>